<evidence type="ECO:0000313" key="2">
    <source>
        <dbReference type="Proteomes" id="UP001159363"/>
    </source>
</evidence>
<gene>
    <name evidence="1" type="ORF">PR048_013873</name>
</gene>
<protein>
    <submittedName>
        <fullName evidence="1">Uncharacterized protein</fullName>
    </submittedName>
</protein>
<dbReference type="Proteomes" id="UP001159363">
    <property type="component" value="Chromosome X"/>
</dbReference>
<keyword evidence="2" id="KW-1185">Reference proteome</keyword>
<organism evidence="1 2">
    <name type="scientific">Dryococelus australis</name>
    <dbReference type="NCBI Taxonomy" id="614101"/>
    <lineage>
        <taxon>Eukaryota</taxon>
        <taxon>Metazoa</taxon>
        <taxon>Ecdysozoa</taxon>
        <taxon>Arthropoda</taxon>
        <taxon>Hexapoda</taxon>
        <taxon>Insecta</taxon>
        <taxon>Pterygota</taxon>
        <taxon>Neoptera</taxon>
        <taxon>Polyneoptera</taxon>
        <taxon>Phasmatodea</taxon>
        <taxon>Verophasmatodea</taxon>
        <taxon>Anareolatae</taxon>
        <taxon>Phasmatidae</taxon>
        <taxon>Eurycanthinae</taxon>
        <taxon>Dryococelus</taxon>
    </lineage>
</organism>
<evidence type="ECO:0000313" key="1">
    <source>
        <dbReference type="EMBL" id="KAJ8887655.1"/>
    </source>
</evidence>
<dbReference type="EMBL" id="JARBHB010000004">
    <property type="protein sequence ID" value="KAJ8887655.1"/>
    <property type="molecule type" value="Genomic_DNA"/>
</dbReference>
<comment type="caution">
    <text evidence="1">The sequence shown here is derived from an EMBL/GenBank/DDBJ whole genome shotgun (WGS) entry which is preliminary data.</text>
</comment>
<name>A0ABQ9HTD3_9NEOP</name>
<proteinExistence type="predicted"/>
<accession>A0ABQ9HTD3</accession>
<sequence>MLPGLDLFKDIGGLLVVNLRLPGPDTTGESAFPLSPSLCHLASQFATLAGDVAVASCTPLLHAARGVTNGESTDWHACRCARRSRSSCHWVGRPVHCHTVTTRCAVRITVSATTWCIRSTSLHFHCTTACLFLVWPSEWHSLAASVGQIFLAEYGHLTSRIPLSPTMPPGVAARKQCSVSMKRPHFWTVFPVSSSYCEIATPSLTVPCTTDATDNVVPYTITSIVERHDFIQGRGVKVDVVCIQYDGWVMYMKRVVTYQDDGRLTRWWPSKKSGEGEFSTGLLVKEGEASFLCHFVWGEAGIPYRRSPYHEQSWSQIPFVAKFCVVTVTLTFNPTPAAGNNLKRHFKTLATLATVSVARFIEDSSNASAFPSIHVPGVLSTNRRAQCFISRQCEYSFVQFITQTVVTDTNRVAFRRRRLYDESKCANDHEIRRTTNTREAGFETDLFDADQKQSARDYRMLCSPAMFMFLSVVVIPGVSVYTFFMELLNEDVVISRSIVSGELRRESEEKLTFHGYDEEREPLTGAGCSRWTDLPWHYSLESKRPNIMVRKKSTCRNPPASGKGYRVFHTRKSRTTSPGIEPALHWYYVNCDQPRICQPITSAPKPQIRFQSGMDYNLTVRSVVPSSLNFVVFFLPRRNPACKEVPGLGPTTLSQLLQAQNFLATPHQGEPGSIPGRVTGFSQVGIVPDNAVGRRVFSGISHLFRPLIPAPLYTHFNYPHRRSRPRC</sequence>
<reference evidence="1 2" key="1">
    <citation type="submission" date="2023-02" db="EMBL/GenBank/DDBJ databases">
        <title>LHISI_Scaffold_Assembly.</title>
        <authorList>
            <person name="Stuart O.P."/>
            <person name="Cleave R."/>
            <person name="Magrath M.J.L."/>
            <person name="Mikheyev A.S."/>
        </authorList>
    </citation>
    <scope>NUCLEOTIDE SEQUENCE [LARGE SCALE GENOMIC DNA]</scope>
    <source>
        <strain evidence="1">Daus_M_001</strain>
        <tissue evidence="1">Leg muscle</tissue>
    </source>
</reference>